<reference evidence="2" key="2">
    <citation type="submission" date="2020-04" db="EMBL/GenBank/DDBJ databases">
        <authorList>
            <person name="Santos R.A.C."/>
            <person name="Steenwyk J.L."/>
            <person name="Rivero-Menendez O."/>
            <person name="Mead M.E."/>
            <person name="Silva L.P."/>
            <person name="Bastos R.W."/>
            <person name="Alastruey-Izquierdo A."/>
            <person name="Goldman G.H."/>
            <person name="Rokas A."/>
        </authorList>
    </citation>
    <scope>NUCLEOTIDE SEQUENCE</scope>
    <source>
        <strain evidence="2">CNM-CM8927</strain>
    </source>
</reference>
<evidence type="ECO:0000313" key="2">
    <source>
        <dbReference type="EMBL" id="KAF4206086.1"/>
    </source>
</evidence>
<protein>
    <recommendedName>
        <fullName evidence="1">Class II aldolase/adducin N-terminal domain-containing protein</fullName>
    </recommendedName>
</protein>
<dbReference type="EMBL" id="JAAAPU010000033">
    <property type="protein sequence ID" value="KAF4206086.1"/>
    <property type="molecule type" value="Genomic_DNA"/>
</dbReference>
<dbReference type="PANTHER" id="PTHR10672:SF39">
    <property type="entry name" value="CLASS II ALDOLASE_ADDUCIN N-TERMINAL DOMAIN-CONTAINING PROTEIN"/>
    <property type="match status" value="1"/>
</dbReference>
<name>A0AAN5YSY9_ASPLE</name>
<accession>A0AAN5YSY9</accession>
<reference evidence="2" key="1">
    <citation type="journal article" date="2020" name="bioRxiv">
        <title>Genomic and phenotypic heterogeneity of clinical isolates of the human pathogens Aspergillus fumigatus, Aspergillus lentulus and Aspergillus fumigatiaffinis.</title>
        <authorList>
            <person name="dos Santos R.A.C."/>
            <person name="Steenwyk J.L."/>
            <person name="Rivero-Menendez O."/>
            <person name="Mead M.E."/>
            <person name="Silva L.P."/>
            <person name="Bastos R.W."/>
            <person name="Alastruey-Izquierdo A."/>
            <person name="Goldman G.H."/>
            <person name="Rokas A."/>
        </authorList>
    </citation>
    <scope>NUCLEOTIDE SEQUENCE</scope>
    <source>
        <strain evidence="2">CNM-CM8927</strain>
    </source>
</reference>
<sequence>MMRASDLVLVDELGHVRPRGAQRPFNVAAFAIYSEICKARRDVNAACPAHSIHGSAFSCFGKPLEMIFQDALRFYKEYAVYPRYGGAALTTGEWAWITKALGFCRSVVPRRGRIFVHNSRPVHTATPS</sequence>
<dbReference type="Proteomes" id="UP000649114">
    <property type="component" value="Unassembled WGS sequence"/>
</dbReference>
<dbReference type="InterPro" id="IPR051017">
    <property type="entry name" value="Aldolase-II_Adducin_sf"/>
</dbReference>
<dbReference type="Gene3D" id="3.40.225.10">
    <property type="entry name" value="Class II aldolase/adducin N-terminal domain"/>
    <property type="match status" value="1"/>
</dbReference>
<feature type="domain" description="Class II aldolase/adducin N-terminal" evidence="1">
    <location>
        <begin position="2"/>
        <end position="87"/>
    </location>
</feature>
<proteinExistence type="predicted"/>
<dbReference type="GO" id="GO:0005856">
    <property type="term" value="C:cytoskeleton"/>
    <property type="evidence" value="ECO:0007669"/>
    <property type="project" value="TreeGrafter"/>
</dbReference>
<dbReference type="PANTHER" id="PTHR10672">
    <property type="entry name" value="ADDUCIN"/>
    <property type="match status" value="1"/>
</dbReference>
<dbReference type="Pfam" id="PF00596">
    <property type="entry name" value="Aldolase_II"/>
    <property type="match status" value="1"/>
</dbReference>
<organism evidence="2 3">
    <name type="scientific">Aspergillus lentulus</name>
    <dbReference type="NCBI Taxonomy" id="293939"/>
    <lineage>
        <taxon>Eukaryota</taxon>
        <taxon>Fungi</taxon>
        <taxon>Dikarya</taxon>
        <taxon>Ascomycota</taxon>
        <taxon>Pezizomycotina</taxon>
        <taxon>Eurotiomycetes</taxon>
        <taxon>Eurotiomycetidae</taxon>
        <taxon>Eurotiales</taxon>
        <taxon>Aspergillaceae</taxon>
        <taxon>Aspergillus</taxon>
        <taxon>Aspergillus subgen. Fumigati</taxon>
    </lineage>
</organism>
<evidence type="ECO:0000259" key="1">
    <source>
        <dbReference type="Pfam" id="PF00596"/>
    </source>
</evidence>
<dbReference type="InterPro" id="IPR001303">
    <property type="entry name" value="Aldolase_II/adducin_N"/>
</dbReference>
<dbReference type="GO" id="GO:0051015">
    <property type="term" value="F:actin filament binding"/>
    <property type="evidence" value="ECO:0007669"/>
    <property type="project" value="TreeGrafter"/>
</dbReference>
<gene>
    <name evidence="2" type="ORF">CNMCM8927_005335</name>
</gene>
<dbReference type="InterPro" id="IPR036409">
    <property type="entry name" value="Aldolase_II/adducin_N_sf"/>
</dbReference>
<dbReference type="AlphaFoldDB" id="A0AAN5YSY9"/>
<evidence type="ECO:0000313" key="3">
    <source>
        <dbReference type="Proteomes" id="UP000649114"/>
    </source>
</evidence>
<comment type="caution">
    <text evidence="2">The sequence shown here is derived from an EMBL/GenBank/DDBJ whole genome shotgun (WGS) entry which is preliminary data.</text>
</comment>
<dbReference type="SUPFAM" id="SSF53639">
    <property type="entry name" value="AraD/HMP-PK domain-like"/>
    <property type="match status" value="1"/>
</dbReference>